<evidence type="ECO:0000313" key="1">
    <source>
        <dbReference type="EMBL" id="JAH28050.1"/>
    </source>
</evidence>
<dbReference type="EMBL" id="GBXM01080527">
    <property type="protein sequence ID" value="JAH28050.1"/>
    <property type="molecule type" value="Transcribed_RNA"/>
</dbReference>
<organism evidence="1">
    <name type="scientific">Anguilla anguilla</name>
    <name type="common">European freshwater eel</name>
    <name type="synonym">Muraena anguilla</name>
    <dbReference type="NCBI Taxonomy" id="7936"/>
    <lineage>
        <taxon>Eukaryota</taxon>
        <taxon>Metazoa</taxon>
        <taxon>Chordata</taxon>
        <taxon>Craniata</taxon>
        <taxon>Vertebrata</taxon>
        <taxon>Euteleostomi</taxon>
        <taxon>Actinopterygii</taxon>
        <taxon>Neopterygii</taxon>
        <taxon>Teleostei</taxon>
        <taxon>Anguilliformes</taxon>
        <taxon>Anguillidae</taxon>
        <taxon>Anguilla</taxon>
    </lineage>
</organism>
<sequence length="16" mass="1971">MKNVRSRLNLFQPVLR</sequence>
<reference evidence="1" key="1">
    <citation type="submission" date="2014-11" db="EMBL/GenBank/DDBJ databases">
        <authorList>
            <person name="Amaro Gonzalez C."/>
        </authorList>
    </citation>
    <scope>NUCLEOTIDE SEQUENCE</scope>
</reference>
<proteinExistence type="predicted"/>
<reference evidence="1" key="2">
    <citation type="journal article" date="2015" name="Fish Shellfish Immunol.">
        <title>Early steps in the European eel (Anguilla anguilla)-Vibrio vulnificus interaction in the gills: Role of the RtxA13 toxin.</title>
        <authorList>
            <person name="Callol A."/>
            <person name="Pajuelo D."/>
            <person name="Ebbesson L."/>
            <person name="Teles M."/>
            <person name="MacKenzie S."/>
            <person name="Amaro C."/>
        </authorList>
    </citation>
    <scope>NUCLEOTIDE SEQUENCE</scope>
</reference>
<protein>
    <submittedName>
        <fullName evidence="1">Uncharacterized protein</fullName>
    </submittedName>
</protein>
<dbReference type="AlphaFoldDB" id="A0A0E9RHV7"/>
<name>A0A0E9RHV7_ANGAN</name>
<accession>A0A0E9RHV7</accession>